<evidence type="ECO:0000313" key="3">
    <source>
        <dbReference type="EMBL" id="SDE35909.1"/>
    </source>
</evidence>
<evidence type="ECO:0000259" key="2">
    <source>
        <dbReference type="Pfam" id="PF01223"/>
    </source>
</evidence>
<dbReference type="GO" id="GO:0003676">
    <property type="term" value="F:nucleic acid binding"/>
    <property type="evidence" value="ECO:0007669"/>
    <property type="project" value="InterPro"/>
</dbReference>
<dbReference type="SUPFAM" id="SSF54060">
    <property type="entry name" value="His-Me finger endonucleases"/>
    <property type="match status" value="1"/>
</dbReference>
<dbReference type="InterPro" id="IPR044929">
    <property type="entry name" value="DNA/RNA_non-sp_Endonuclease_sf"/>
</dbReference>
<name>A0A1G7C9A5_9SPHI</name>
<feature type="signal peptide" evidence="1">
    <location>
        <begin position="1"/>
        <end position="20"/>
    </location>
</feature>
<dbReference type="EMBL" id="FNAI01000005">
    <property type="protein sequence ID" value="SDE35909.1"/>
    <property type="molecule type" value="Genomic_DNA"/>
</dbReference>
<reference evidence="3 4" key="1">
    <citation type="submission" date="2016-10" db="EMBL/GenBank/DDBJ databases">
        <authorList>
            <person name="de Groot N.N."/>
        </authorList>
    </citation>
    <scope>NUCLEOTIDE SEQUENCE [LARGE SCALE GENOMIC DNA]</scope>
    <source>
        <strain evidence="3 4">47C3B</strain>
    </source>
</reference>
<dbReference type="AlphaFoldDB" id="A0A1G7C9A5"/>
<dbReference type="Gene3D" id="3.40.570.10">
    <property type="entry name" value="Extracellular Endonuclease, subunit A"/>
    <property type="match status" value="1"/>
</dbReference>
<evidence type="ECO:0000313" key="4">
    <source>
        <dbReference type="Proteomes" id="UP000199072"/>
    </source>
</evidence>
<dbReference type="STRING" id="1391627.SAMN05216464_105341"/>
<gene>
    <name evidence="3" type="ORF">SAMN05216464_105341</name>
</gene>
<keyword evidence="3" id="KW-0378">Hydrolase</keyword>
<dbReference type="Pfam" id="PF01223">
    <property type="entry name" value="Endonuclease_NS"/>
    <property type="match status" value="1"/>
</dbReference>
<keyword evidence="4" id="KW-1185">Reference proteome</keyword>
<dbReference type="GO" id="GO:0004519">
    <property type="term" value="F:endonuclease activity"/>
    <property type="evidence" value="ECO:0007669"/>
    <property type="project" value="UniProtKB-KW"/>
</dbReference>
<keyword evidence="3" id="KW-0255">Endonuclease</keyword>
<organism evidence="3 4">
    <name type="scientific">Mucilaginibacter pineti</name>
    <dbReference type="NCBI Taxonomy" id="1391627"/>
    <lineage>
        <taxon>Bacteria</taxon>
        <taxon>Pseudomonadati</taxon>
        <taxon>Bacteroidota</taxon>
        <taxon>Sphingobacteriia</taxon>
        <taxon>Sphingobacteriales</taxon>
        <taxon>Sphingobacteriaceae</taxon>
        <taxon>Mucilaginibacter</taxon>
    </lineage>
</organism>
<evidence type="ECO:0000256" key="1">
    <source>
        <dbReference type="SAM" id="SignalP"/>
    </source>
</evidence>
<accession>A0A1G7C9A5</accession>
<feature type="chain" id="PRO_5011449338" evidence="1">
    <location>
        <begin position="21"/>
        <end position="264"/>
    </location>
</feature>
<sequence>MKKIFIFLFSVFPFSLSAQAPNAAYVKALYLKYPTQKSDLCPACKLWVNPYYKSIADTQQHTPLITYYVYTKAHRLEQESADVPRTGIYAGWHPAFGQPDETPVYREANRIIAKPNSPEMIAKGHCQAWILLAWCVDGAILSDTYTFNAGMEFQGQNVGTEIATEELCRKLTGYKGDAVTDSVKIWCGTYGKLQTYTKNGLTVTVPSHYYKVIAYHDQQSGNQVFVTYWMPNDPTEKKNKLKERMITYPELVAKIGFDPQQIFN</sequence>
<keyword evidence="1" id="KW-0732">Signal</keyword>
<keyword evidence="3" id="KW-0540">Nuclease</keyword>
<dbReference type="GO" id="GO:0016787">
    <property type="term" value="F:hydrolase activity"/>
    <property type="evidence" value="ECO:0007669"/>
    <property type="project" value="InterPro"/>
</dbReference>
<dbReference type="InterPro" id="IPR044925">
    <property type="entry name" value="His-Me_finger_sf"/>
</dbReference>
<protein>
    <submittedName>
        <fullName evidence="3">DNA/RNA non-specific endonuclease</fullName>
    </submittedName>
</protein>
<dbReference type="GO" id="GO:0046872">
    <property type="term" value="F:metal ion binding"/>
    <property type="evidence" value="ECO:0007669"/>
    <property type="project" value="InterPro"/>
</dbReference>
<dbReference type="Proteomes" id="UP000199072">
    <property type="component" value="Unassembled WGS sequence"/>
</dbReference>
<proteinExistence type="predicted"/>
<dbReference type="RefSeq" id="WP_091149903.1">
    <property type="nucleotide sequence ID" value="NZ_FNAI01000005.1"/>
</dbReference>
<feature type="domain" description="DNA/RNA non-specific endonuclease/pyrophosphatase/phosphodiesterase" evidence="2">
    <location>
        <begin position="47"/>
        <end position="258"/>
    </location>
</feature>
<dbReference type="InterPro" id="IPR001604">
    <property type="entry name" value="Endo_G_ENPP1-like_dom"/>
</dbReference>
<dbReference type="OrthoDB" id="796245at2"/>